<evidence type="ECO:0000259" key="7">
    <source>
        <dbReference type="Pfam" id="PF10150"/>
    </source>
</evidence>
<proteinExistence type="predicted"/>
<dbReference type="EMBL" id="FMKA01000001">
    <property type="protein sequence ID" value="SCP94984.1"/>
    <property type="molecule type" value="Genomic_DNA"/>
</dbReference>
<evidence type="ECO:0000256" key="6">
    <source>
        <dbReference type="SAM" id="Coils"/>
    </source>
</evidence>
<dbReference type="GO" id="GO:0046872">
    <property type="term" value="F:metal ion binding"/>
    <property type="evidence" value="ECO:0007669"/>
    <property type="project" value="UniProtKB-KW"/>
</dbReference>
<dbReference type="GO" id="GO:0016787">
    <property type="term" value="F:hydrolase activity"/>
    <property type="evidence" value="ECO:0007669"/>
    <property type="project" value="UniProtKB-KW"/>
</dbReference>
<evidence type="ECO:0000256" key="2">
    <source>
        <dbReference type="ARBA" id="ARBA00022723"/>
    </source>
</evidence>
<dbReference type="InterPro" id="IPR004659">
    <property type="entry name" value="RNase_E/G"/>
</dbReference>
<gene>
    <name evidence="8" type="ORF">SAMN05421730_1001216</name>
</gene>
<keyword evidence="9" id="KW-1185">Reference proteome</keyword>
<dbReference type="GO" id="GO:0006364">
    <property type="term" value="P:rRNA processing"/>
    <property type="evidence" value="ECO:0007669"/>
    <property type="project" value="TreeGrafter"/>
</dbReference>
<dbReference type="STRING" id="1619234.SAMN05421730_1001216"/>
<protein>
    <submittedName>
        <fullName evidence="8">Ribonuclease G</fullName>
    </submittedName>
</protein>
<dbReference type="PANTHER" id="PTHR30001">
    <property type="entry name" value="RIBONUCLEASE"/>
    <property type="match status" value="1"/>
</dbReference>
<sequence>MKILHSKLVITRMSDKYASDSQEEKNPDNIITALYEDGDLVELNCEKAESDRILNNIYIGKVKNIVSNIQAAFIEIADGLMCYYSFEDNKSPIFVNHKNSQKLAIGDELLVQVSKENVKTKAPVVTSNLSFAGKYMVLTTGNCRIGISGKIPEEQKKRLKSWVKPYASEDYGFIVRTNAKDAQKEQIEKEIEALIRRYNDVKSAGLHRTCFSLIYQAPPAYLTNLRDTYARNLESIITDDGELYGAMKAYLELEQKEDAGKLMFYEDSLLPLQKLYSLETRLKEALREQVWLKSGAYLIIQPTEAFVVIDVNTGKFTGKKKLQDTFLKINLEAAKEIAKQLRLRNLSGIIVVDFIDMEREEDRQSLMESLDECLKKDPVKATLVGMSRLNLVEITRKKVRKPLKEQMVVQCPVCGGRGYLY</sequence>
<evidence type="ECO:0000256" key="3">
    <source>
        <dbReference type="ARBA" id="ARBA00022801"/>
    </source>
</evidence>
<keyword evidence="4" id="KW-0460">Magnesium</keyword>
<dbReference type="PANTHER" id="PTHR30001:SF0">
    <property type="entry name" value="RIBONUCLEASE G"/>
    <property type="match status" value="1"/>
</dbReference>
<evidence type="ECO:0000313" key="9">
    <source>
        <dbReference type="Proteomes" id="UP000199315"/>
    </source>
</evidence>
<evidence type="ECO:0000256" key="1">
    <source>
        <dbReference type="ARBA" id="ARBA00001946"/>
    </source>
</evidence>
<feature type="domain" description="RNA-binding protein AU-1/Ribonuclease E/G" evidence="7">
    <location>
        <begin position="130"/>
        <end position="399"/>
    </location>
</feature>
<keyword evidence="5" id="KW-0694">RNA-binding</keyword>
<keyword evidence="3" id="KW-0378">Hydrolase</keyword>
<reference evidence="8 9" key="1">
    <citation type="submission" date="2016-09" db="EMBL/GenBank/DDBJ databases">
        <authorList>
            <person name="Capua I."/>
            <person name="De Benedictis P."/>
            <person name="Joannis T."/>
            <person name="Lombin L.H."/>
            <person name="Cattoli G."/>
        </authorList>
    </citation>
    <scope>NUCLEOTIDE SEQUENCE [LARGE SCALE GENOMIC DNA]</scope>
    <source>
        <strain evidence="8 9">GluBS11</strain>
    </source>
</reference>
<dbReference type="SUPFAM" id="SSF50249">
    <property type="entry name" value="Nucleic acid-binding proteins"/>
    <property type="match status" value="1"/>
</dbReference>
<dbReference type="InterPro" id="IPR019307">
    <property type="entry name" value="RNA-bd_AU-1/RNase_E/G"/>
</dbReference>
<dbReference type="Gene3D" id="2.40.50.140">
    <property type="entry name" value="Nucleic acid-binding proteins"/>
    <property type="match status" value="1"/>
</dbReference>
<accession>A0A1D3TNT2</accession>
<dbReference type="InterPro" id="IPR012340">
    <property type="entry name" value="NA-bd_OB-fold"/>
</dbReference>
<dbReference type="GO" id="GO:0005737">
    <property type="term" value="C:cytoplasm"/>
    <property type="evidence" value="ECO:0007669"/>
    <property type="project" value="TreeGrafter"/>
</dbReference>
<evidence type="ECO:0000256" key="5">
    <source>
        <dbReference type="ARBA" id="ARBA00022884"/>
    </source>
</evidence>
<evidence type="ECO:0000256" key="4">
    <source>
        <dbReference type="ARBA" id="ARBA00022842"/>
    </source>
</evidence>
<dbReference type="GO" id="GO:0004540">
    <property type="term" value="F:RNA nuclease activity"/>
    <property type="evidence" value="ECO:0007669"/>
    <property type="project" value="InterPro"/>
</dbReference>
<dbReference type="Pfam" id="PF10150">
    <property type="entry name" value="RNase_E_G"/>
    <property type="match status" value="1"/>
</dbReference>
<dbReference type="NCBIfam" id="TIGR00757">
    <property type="entry name" value="RNaseEG"/>
    <property type="match status" value="1"/>
</dbReference>
<keyword evidence="6" id="KW-0175">Coiled coil</keyword>
<feature type="coiled-coil region" evidence="6">
    <location>
        <begin position="177"/>
        <end position="204"/>
    </location>
</feature>
<dbReference type="Proteomes" id="UP000199315">
    <property type="component" value="Unassembled WGS sequence"/>
</dbReference>
<dbReference type="AlphaFoldDB" id="A0A1D3TNT2"/>
<comment type="cofactor">
    <cofactor evidence="1">
        <name>Mg(2+)</name>
        <dbReference type="ChEBI" id="CHEBI:18420"/>
    </cofactor>
</comment>
<evidence type="ECO:0000313" key="8">
    <source>
        <dbReference type="EMBL" id="SCP94984.1"/>
    </source>
</evidence>
<dbReference type="GO" id="GO:0003723">
    <property type="term" value="F:RNA binding"/>
    <property type="evidence" value="ECO:0007669"/>
    <property type="project" value="UniProtKB-KW"/>
</dbReference>
<keyword evidence="2" id="KW-0479">Metal-binding</keyword>
<dbReference type="CDD" id="cd04453">
    <property type="entry name" value="S1_RNase_E"/>
    <property type="match status" value="1"/>
</dbReference>
<organism evidence="8 9">
    <name type="scientific">Anaerobium acetethylicum</name>
    <dbReference type="NCBI Taxonomy" id="1619234"/>
    <lineage>
        <taxon>Bacteria</taxon>
        <taxon>Bacillati</taxon>
        <taxon>Bacillota</taxon>
        <taxon>Clostridia</taxon>
        <taxon>Lachnospirales</taxon>
        <taxon>Lachnospiraceae</taxon>
        <taxon>Anaerobium</taxon>
    </lineage>
</organism>
<name>A0A1D3TNT2_9FIRM</name>